<dbReference type="InterPro" id="IPR029479">
    <property type="entry name" value="Nitroreductase"/>
</dbReference>
<dbReference type="Gene3D" id="3.40.109.10">
    <property type="entry name" value="NADH Oxidase"/>
    <property type="match status" value="1"/>
</dbReference>
<sequence>MDAALASTNMGTMAEAQGLGVLYVGFFAMAARVSKKIRKKLSLTGKEKVVTAIAIGYPDVHYKRTVPRKKAKVKLLRS</sequence>
<evidence type="ECO:0000259" key="2">
    <source>
        <dbReference type="Pfam" id="PF00881"/>
    </source>
</evidence>
<accession>A0ABT1ELC7</accession>
<evidence type="ECO:0000313" key="4">
    <source>
        <dbReference type="Proteomes" id="UP001523565"/>
    </source>
</evidence>
<dbReference type="EMBL" id="JAMZFV010000014">
    <property type="protein sequence ID" value="MCP1110491.1"/>
    <property type="molecule type" value="Genomic_DNA"/>
</dbReference>
<protein>
    <submittedName>
        <fullName evidence="3">Nitroreductase family protein</fullName>
    </submittedName>
</protein>
<keyword evidence="4" id="KW-1185">Reference proteome</keyword>
<organism evidence="3 4">
    <name type="scientific">Ohessyouella blattaphilus</name>
    <dbReference type="NCBI Taxonomy" id="2949333"/>
    <lineage>
        <taxon>Bacteria</taxon>
        <taxon>Bacillati</taxon>
        <taxon>Bacillota</taxon>
        <taxon>Clostridia</taxon>
        <taxon>Lachnospirales</taxon>
        <taxon>Lachnospiraceae</taxon>
        <taxon>Ohessyouella</taxon>
    </lineage>
</organism>
<feature type="domain" description="Nitroreductase" evidence="2">
    <location>
        <begin position="1"/>
        <end position="57"/>
    </location>
</feature>
<comment type="caution">
    <text evidence="3">The sequence shown here is derived from an EMBL/GenBank/DDBJ whole genome shotgun (WGS) entry which is preliminary data.</text>
</comment>
<feature type="transmembrane region" description="Helical" evidence="1">
    <location>
        <begin position="16"/>
        <end position="33"/>
    </location>
</feature>
<keyword evidence="1" id="KW-0812">Transmembrane</keyword>
<evidence type="ECO:0000256" key="1">
    <source>
        <dbReference type="SAM" id="Phobius"/>
    </source>
</evidence>
<gene>
    <name evidence="3" type="ORF">NK118_09540</name>
</gene>
<dbReference type="InterPro" id="IPR000415">
    <property type="entry name" value="Nitroreductase-like"/>
</dbReference>
<dbReference type="Pfam" id="PF00881">
    <property type="entry name" value="Nitroreductase"/>
    <property type="match status" value="1"/>
</dbReference>
<name>A0ABT1ELC7_9FIRM</name>
<keyword evidence="1" id="KW-0472">Membrane</keyword>
<keyword evidence="1" id="KW-1133">Transmembrane helix</keyword>
<dbReference type="SUPFAM" id="SSF55469">
    <property type="entry name" value="FMN-dependent nitroreductase-like"/>
    <property type="match status" value="1"/>
</dbReference>
<dbReference type="Proteomes" id="UP001523565">
    <property type="component" value="Unassembled WGS sequence"/>
</dbReference>
<proteinExistence type="predicted"/>
<reference evidence="3 4" key="1">
    <citation type="journal article" date="2022" name="Genome Biol. Evol.">
        <title>Host diet, physiology and behaviors set the stage for Lachnospiraceae cladogenesis.</title>
        <authorList>
            <person name="Vera-Ponce De Leon A."/>
            <person name="Schneider M."/>
            <person name="Jahnes B.C."/>
            <person name="Sadowski V."/>
            <person name="Camuy-Velez L.A."/>
            <person name="Duan J."/>
            <person name="Sabree Z.L."/>
        </authorList>
    </citation>
    <scope>NUCLEOTIDE SEQUENCE [LARGE SCALE GENOMIC DNA]</scope>
    <source>
        <strain evidence="3 4">PAL227</strain>
    </source>
</reference>
<evidence type="ECO:0000313" key="3">
    <source>
        <dbReference type="EMBL" id="MCP1110491.1"/>
    </source>
</evidence>